<dbReference type="InterPro" id="IPR043171">
    <property type="entry name" value="Ap4A_phos1/2-like"/>
</dbReference>
<reference evidence="3" key="1">
    <citation type="journal article" date="2020" name="Nat. Commun.">
        <title>Large-scale genome sequencing of mycorrhizal fungi provides insights into the early evolution of symbiotic traits.</title>
        <authorList>
            <person name="Miyauchi S."/>
            <person name="Kiss E."/>
            <person name="Kuo A."/>
            <person name="Drula E."/>
            <person name="Kohler A."/>
            <person name="Sanchez-Garcia M."/>
            <person name="Morin E."/>
            <person name="Andreopoulos B."/>
            <person name="Barry K.W."/>
            <person name="Bonito G."/>
            <person name="Buee M."/>
            <person name="Carver A."/>
            <person name="Chen C."/>
            <person name="Cichocki N."/>
            <person name="Clum A."/>
            <person name="Culley D."/>
            <person name="Crous P.W."/>
            <person name="Fauchery L."/>
            <person name="Girlanda M."/>
            <person name="Hayes R.D."/>
            <person name="Keri Z."/>
            <person name="LaButti K."/>
            <person name="Lipzen A."/>
            <person name="Lombard V."/>
            <person name="Magnuson J."/>
            <person name="Maillard F."/>
            <person name="Murat C."/>
            <person name="Nolan M."/>
            <person name="Ohm R.A."/>
            <person name="Pangilinan J."/>
            <person name="Pereira M.F."/>
            <person name="Perotto S."/>
            <person name="Peter M."/>
            <person name="Pfister S."/>
            <person name="Riley R."/>
            <person name="Sitrit Y."/>
            <person name="Stielow J.B."/>
            <person name="Szollosi G."/>
            <person name="Zifcakova L."/>
            <person name="Stursova M."/>
            <person name="Spatafora J.W."/>
            <person name="Tedersoo L."/>
            <person name="Vaario L.M."/>
            <person name="Yamada A."/>
            <person name="Yan M."/>
            <person name="Wang P."/>
            <person name="Xu J."/>
            <person name="Bruns T."/>
            <person name="Baldrian P."/>
            <person name="Vilgalys R."/>
            <person name="Dunand C."/>
            <person name="Henrissat B."/>
            <person name="Grigoriev I.V."/>
            <person name="Hibbett D."/>
            <person name="Nagy L.G."/>
            <person name="Martin F.M."/>
        </authorList>
    </citation>
    <scope>NUCLEOTIDE SEQUENCE</scope>
    <source>
        <strain evidence="3">UP504</strain>
    </source>
</reference>
<protein>
    <recommendedName>
        <fullName evidence="5">ATP adenylyltransferase</fullName>
    </recommendedName>
</protein>
<evidence type="ECO:0000259" key="2">
    <source>
        <dbReference type="Pfam" id="PF19327"/>
    </source>
</evidence>
<organism evidence="3 4">
    <name type="scientific">Hydnum rufescens UP504</name>
    <dbReference type="NCBI Taxonomy" id="1448309"/>
    <lineage>
        <taxon>Eukaryota</taxon>
        <taxon>Fungi</taxon>
        <taxon>Dikarya</taxon>
        <taxon>Basidiomycota</taxon>
        <taxon>Agaricomycotina</taxon>
        <taxon>Agaricomycetes</taxon>
        <taxon>Cantharellales</taxon>
        <taxon>Hydnaceae</taxon>
        <taxon>Hydnum</taxon>
    </lineage>
</organism>
<proteinExistence type="predicted"/>
<keyword evidence="4" id="KW-1185">Reference proteome</keyword>
<feature type="domain" description="Ap4A phosphorylase 1/2 N-terminal" evidence="2">
    <location>
        <begin position="166"/>
        <end position="191"/>
    </location>
</feature>
<feature type="domain" description="ATP adenylyltransferase C-terminal" evidence="1">
    <location>
        <begin position="217"/>
        <end position="334"/>
    </location>
</feature>
<dbReference type="InterPro" id="IPR036265">
    <property type="entry name" value="HIT-like_sf"/>
</dbReference>
<dbReference type="Gene3D" id="3.30.428.70">
    <property type="match status" value="1"/>
</dbReference>
<dbReference type="PANTHER" id="PTHR38420:SF1">
    <property type="entry name" value="PUTATIVE (AFU_ORTHOLOGUE AFUA_5G14690)-RELATED"/>
    <property type="match status" value="1"/>
</dbReference>
<dbReference type="OrthoDB" id="10267950at2759"/>
<dbReference type="GO" id="GO:0005524">
    <property type="term" value="F:ATP binding"/>
    <property type="evidence" value="ECO:0007669"/>
    <property type="project" value="InterPro"/>
</dbReference>
<dbReference type="SUPFAM" id="SSF54197">
    <property type="entry name" value="HIT-like"/>
    <property type="match status" value="1"/>
</dbReference>
<gene>
    <name evidence="3" type="ORF">BS47DRAFT_782668</name>
</gene>
<evidence type="ECO:0000313" key="3">
    <source>
        <dbReference type="EMBL" id="KAF9515525.1"/>
    </source>
</evidence>
<dbReference type="InterPro" id="IPR009163">
    <property type="entry name" value="Ap4A_phos1/2"/>
</dbReference>
<dbReference type="AlphaFoldDB" id="A0A9P6B0Z8"/>
<sequence length="338" mass="37833">MATVLDPPVLTPETVISDLPNAFSRGRESQDLFFFESTTSTFPENGIDFEIRKCPALLHKPHLPTPHFNASVSPDPFAPPYPAGLLIGELHGEDDEKYVIMLNKYRLVLRIILTNRYCWKLTKRRTKRGQTPLSLDHKSQTTPPLPPDLVIAYQLLVSARKAGTPFFAFFNCGDRSGASQNHKHLQLLPVAADGPPVERLAKAQNVDVEATPFSIDRLPYAQYVRRLPTSLPSAPTDTLYETLTTAFLQLLDLAVLAIRHDPNEHPRGPPSFNLILTLSHMHLIPRSQEKYVLTQTGEPMSINSVGFAGMLLVKSEEEAEAVRKEGILSILRRVLDRF</sequence>
<comment type="caution">
    <text evidence="3">The sequence shown here is derived from an EMBL/GenBank/DDBJ whole genome shotgun (WGS) entry which is preliminary data.</text>
</comment>
<dbReference type="GO" id="GO:0003877">
    <property type="term" value="F:ATP:ADP adenylyltransferase activity"/>
    <property type="evidence" value="ECO:0007669"/>
    <property type="project" value="InterPro"/>
</dbReference>
<dbReference type="Pfam" id="PF19327">
    <property type="entry name" value="Ap4A_phos_N"/>
    <property type="match status" value="1"/>
</dbReference>
<evidence type="ECO:0000313" key="4">
    <source>
        <dbReference type="Proteomes" id="UP000886523"/>
    </source>
</evidence>
<dbReference type="Pfam" id="PF09830">
    <property type="entry name" value="ATP_transf"/>
    <property type="match status" value="1"/>
</dbReference>
<name>A0A9P6B0Z8_9AGAM</name>
<dbReference type="InterPro" id="IPR045759">
    <property type="entry name" value="Ap4A_phos1/2_N"/>
</dbReference>
<dbReference type="EMBL" id="MU128949">
    <property type="protein sequence ID" value="KAF9515525.1"/>
    <property type="molecule type" value="Genomic_DNA"/>
</dbReference>
<evidence type="ECO:0000259" key="1">
    <source>
        <dbReference type="Pfam" id="PF09830"/>
    </source>
</evidence>
<accession>A0A9P6B0Z8</accession>
<dbReference type="InterPro" id="IPR019200">
    <property type="entry name" value="ATP_adenylylTrfase_C"/>
</dbReference>
<evidence type="ECO:0008006" key="5">
    <source>
        <dbReference type="Google" id="ProtNLM"/>
    </source>
</evidence>
<dbReference type="Proteomes" id="UP000886523">
    <property type="component" value="Unassembled WGS sequence"/>
</dbReference>
<dbReference type="GO" id="GO:0009117">
    <property type="term" value="P:nucleotide metabolic process"/>
    <property type="evidence" value="ECO:0007669"/>
    <property type="project" value="InterPro"/>
</dbReference>
<dbReference type="PANTHER" id="PTHR38420">
    <property type="entry name" value="AP-4-A PHOSPHORYLASE II"/>
    <property type="match status" value="1"/>
</dbReference>